<dbReference type="Proteomes" id="UP000607559">
    <property type="component" value="Unassembled WGS sequence"/>
</dbReference>
<keyword evidence="4" id="KW-1185">Reference proteome</keyword>
<organism evidence="3 4">
    <name type="scientific">Puia dinghuensis</name>
    <dbReference type="NCBI Taxonomy" id="1792502"/>
    <lineage>
        <taxon>Bacteria</taxon>
        <taxon>Pseudomonadati</taxon>
        <taxon>Bacteroidota</taxon>
        <taxon>Chitinophagia</taxon>
        <taxon>Chitinophagales</taxon>
        <taxon>Chitinophagaceae</taxon>
        <taxon>Puia</taxon>
    </lineage>
</organism>
<dbReference type="InterPro" id="IPR026341">
    <property type="entry name" value="T9SS_type_B"/>
</dbReference>
<dbReference type="EMBL" id="BMJC01000001">
    <property type="protein sequence ID" value="GGA87194.1"/>
    <property type="molecule type" value="Genomic_DNA"/>
</dbReference>
<dbReference type="Pfam" id="PF18911">
    <property type="entry name" value="PKD_4"/>
    <property type="match status" value="1"/>
</dbReference>
<evidence type="ECO:0000259" key="2">
    <source>
        <dbReference type="PROSITE" id="PS50093"/>
    </source>
</evidence>
<feature type="domain" description="PKD" evidence="2">
    <location>
        <begin position="524"/>
        <end position="559"/>
    </location>
</feature>
<protein>
    <recommendedName>
        <fullName evidence="2">PKD domain-containing protein</fullName>
    </recommendedName>
</protein>
<reference evidence="3" key="2">
    <citation type="submission" date="2020-09" db="EMBL/GenBank/DDBJ databases">
        <authorList>
            <person name="Sun Q."/>
            <person name="Zhou Y."/>
        </authorList>
    </citation>
    <scope>NUCLEOTIDE SEQUENCE</scope>
    <source>
        <strain evidence="3">CGMCC 1.15448</strain>
    </source>
</reference>
<name>A0A8J2XR18_9BACT</name>
<comment type="caution">
    <text evidence="3">The sequence shown here is derived from an EMBL/GenBank/DDBJ whole genome shotgun (WGS) entry which is preliminary data.</text>
</comment>
<dbReference type="RefSeq" id="WP_188928774.1">
    <property type="nucleotide sequence ID" value="NZ_BMJC01000001.1"/>
</dbReference>
<evidence type="ECO:0000256" key="1">
    <source>
        <dbReference type="SAM" id="SignalP"/>
    </source>
</evidence>
<dbReference type="Gene3D" id="2.60.40.10">
    <property type="entry name" value="Immunoglobulins"/>
    <property type="match status" value="1"/>
</dbReference>
<evidence type="ECO:0000313" key="3">
    <source>
        <dbReference type="EMBL" id="GGA87194.1"/>
    </source>
</evidence>
<keyword evidence="1" id="KW-0732">Signal</keyword>
<dbReference type="PROSITE" id="PS50093">
    <property type="entry name" value="PKD"/>
    <property type="match status" value="1"/>
</dbReference>
<feature type="chain" id="PRO_5035156193" description="PKD domain-containing protein" evidence="1">
    <location>
        <begin position="19"/>
        <end position="681"/>
    </location>
</feature>
<dbReference type="NCBIfam" id="TIGR04131">
    <property type="entry name" value="Bac_Flav_CTERM"/>
    <property type="match status" value="1"/>
</dbReference>
<proteinExistence type="predicted"/>
<evidence type="ECO:0000313" key="4">
    <source>
        <dbReference type="Proteomes" id="UP000607559"/>
    </source>
</evidence>
<dbReference type="CDD" id="cd00146">
    <property type="entry name" value="PKD"/>
    <property type="match status" value="1"/>
</dbReference>
<dbReference type="InterPro" id="IPR000601">
    <property type="entry name" value="PKD_dom"/>
</dbReference>
<dbReference type="InterPro" id="IPR013783">
    <property type="entry name" value="Ig-like_fold"/>
</dbReference>
<sequence length="681" mass="72061">MLVKRLLFLFLFIIGMLAAVQDVRAQACTTVGQTPATAFPVCGTNVFTQNSVPVCLNGDVPSPTCSGGGYQAINPYWYKFTCFTAGTLGLLIKPNNSGDDYDWELFDITGQSLNAVFSDASLVVASNWSGVTGNTGTSATATSLYECASTQLPATGPPPFSKMPNLIQGHDYLLLVSHFSGSDQSGYQLSFGGGTASITDTKPPALQSATASCDGSRIQLVLNKRMQCSSLDADGTDFVLSPAPAGLKIVGASAGNCSGFDMDSVTVTLNGPLPAGNYSLAANTGTDNNTLLDICGTPVAVGQSVSFSFTPAQPTSMDSLTPPRCAPQVLQLVFSKRIACSSIDADGSDFTVVGSSPVTVTGASGQCDANGLTNRIQVQLSAPIQTAGSFRIFLKAGTDGNTLVDECGLESPPGSLPFTTGDTVSAALLTDVVHLGCRADTIVYGYPSVDGVNQWQWIFNGTDTILQQDPPPQVHSVFGTETARLMVSNGYCTDTTSVSVVLNNGIKAGLEAPNILCPKDDAHYINKSTGTLDSWIWELGDGTNYSGETPPDHVYPQTGIETKYTVTLIVGNAAGCYDTAAQQIDVLRSCYIAVPNAFTPNGDGLNDFLYPLNAYKADNLTFKVFNRFGLMVFESHVWTQKWDGTVNGHPEPAGTYVWMLEYTDRDTGKHIFQKGTAMLIR</sequence>
<dbReference type="Pfam" id="PF13585">
    <property type="entry name" value="CHU_C"/>
    <property type="match status" value="1"/>
</dbReference>
<dbReference type="InterPro" id="IPR035986">
    <property type="entry name" value="PKD_dom_sf"/>
</dbReference>
<reference evidence="3" key="1">
    <citation type="journal article" date="2014" name="Int. J. Syst. Evol. Microbiol.">
        <title>Complete genome sequence of Corynebacterium casei LMG S-19264T (=DSM 44701T), isolated from a smear-ripened cheese.</title>
        <authorList>
            <consortium name="US DOE Joint Genome Institute (JGI-PGF)"/>
            <person name="Walter F."/>
            <person name="Albersmeier A."/>
            <person name="Kalinowski J."/>
            <person name="Ruckert C."/>
        </authorList>
    </citation>
    <scope>NUCLEOTIDE SEQUENCE</scope>
    <source>
        <strain evidence="3">CGMCC 1.15448</strain>
    </source>
</reference>
<dbReference type="AlphaFoldDB" id="A0A8J2XR18"/>
<feature type="signal peptide" evidence="1">
    <location>
        <begin position="1"/>
        <end position="18"/>
    </location>
</feature>
<dbReference type="SUPFAM" id="SSF49299">
    <property type="entry name" value="PKD domain"/>
    <property type="match status" value="1"/>
</dbReference>
<gene>
    <name evidence="3" type="ORF">GCM10011511_07920</name>
</gene>
<accession>A0A8J2XR18</accession>